<evidence type="ECO:0000313" key="2">
    <source>
        <dbReference type="Proteomes" id="UP000005323"/>
    </source>
</evidence>
<accession>J0CT36</accession>
<dbReference type="EMBL" id="AKOV01000001">
    <property type="protein sequence ID" value="EJB76923.1"/>
    <property type="molecule type" value="Genomic_DNA"/>
</dbReference>
<name>J0CT36_HELPX</name>
<protein>
    <submittedName>
        <fullName evidence="1">Uncharacterized protein</fullName>
    </submittedName>
</protein>
<dbReference type="PATRIC" id="fig|992056.3.peg.803"/>
<organism evidence="1 2">
    <name type="scientific">Helicobacter pylori Hp A-26</name>
    <dbReference type="NCBI Taxonomy" id="992056"/>
    <lineage>
        <taxon>Bacteria</taxon>
        <taxon>Pseudomonadati</taxon>
        <taxon>Campylobacterota</taxon>
        <taxon>Epsilonproteobacteria</taxon>
        <taxon>Campylobacterales</taxon>
        <taxon>Helicobacteraceae</taxon>
        <taxon>Helicobacter</taxon>
    </lineage>
</organism>
<gene>
    <name evidence="1" type="ORF">HPHPA26_0816</name>
</gene>
<sequence length="38" mass="4661">MFNNDYYFIASFRYKPLKPLNQLNETSPIMQEMLKDLF</sequence>
<evidence type="ECO:0000313" key="1">
    <source>
        <dbReference type="EMBL" id="EJB76923.1"/>
    </source>
</evidence>
<dbReference type="AlphaFoldDB" id="J0CT36"/>
<proteinExistence type="predicted"/>
<comment type="caution">
    <text evidence="1">The sequence shown here is derived from an EMBL/GenBank/DDBJ whole genome shotgun (WGS) entry which is preliminary data.</text>
</comment>
<dbReference type="Proteomes" id="UP000005323">
    <property type="component" value="Unassembled WGS sequence"/>
</dbReference>
<reference evidence="1 2" key="1">
    <citation type="journal article" date="2013" name="Pathog. Dis.">
        <title>Genome sequences of 65 Helicobacter pylori strains isolated from asymptomatic individuals and patients with gastric cancer, peptic ulcer disease, or gastritis.</title>
        <authorList>
            <person name="Blanchard T.G."/>
            <person name="Czinn S.J."/>
            <person name="Correa P."/>
            <person name="Nakazawa T."/>
            <person name="Keelan M."/>
            <person name="Morningstar L."/>
            <person name="Santana-Cruz I."/>
            <person name="Maroo A."/>
            <person name="McCracken C."/>
            <person name="Shefchek K."/>
            <person name="Daugherty S."/>
            <person name="Song Y."/>
            <person name="Fraser C.M."/>
            <person name="Fricke W.F."/>
        </authorList>
    </citation>
    <scope>NUCLEOTIDE SEQUENCE [LARGE SCALE GENOMIC DNA]</scope>
    <source>
        <strain evidence="1 2">Hp A-26</strain>
    </source>
</reference>